<gene>
    <name evidence="1" type="ORF">LCGC14_2258110</name>
</gene>
<dbReference type="EMBL" id="LAZR01030936">
    <property type="protein sequence ID" value="KKL55169.1"/>
    <property type="molecule type" value="Genomic_DNA"/>
</dbReference>
<dbReference type="AlphaFoldDB" id="A0A0F9D0U8"/>
<evidence type="ECO:0000313" key="1">
    <source>
        <dbReference type="EMBL" id="KKL55169.1"/>
    </source>
</evidence>
<name>A0A0F9D0U8_9ZZZZ</name>
<accession>A0A0F9D0U8</accession>
<proteinExistence type="predicted"/>
<organism evidence="1">
    <name type="scientific">marine sediment metagenome</name>
    <dbReference type="NCBI Taxonomy" id="412755"/>
    <lineage>
        <taxon>unclassified sequences</taxon>
        <taxon>metagenomes</taxon>
        <taxon>ecological metagenomes</taxon>
    </lineage>
</organism>
<sequence length="179" mass="19849">MATRTISVNASGNITAVPRSWPWSVFAALNQIRTLTDELKTDRTAMKTAADAVETLIEELHDDGGTRATWETEVDSDLDDINNYLASIAEQDGVIGGERHGPLTPDSKKCGLIIAGFNPCAVDVVCTRLMGFDCRKVKLGYILIHSELFYMGLSNIKILSHRNFDNLFDAQNDNMYIHK</sequence>
<reference evidence="1" key="1">
    <citation type="journal article" date="2015" name="Nature">
        <title>Complex archaea that bridge the gap between prokaryotes and eukaryotes.</title>
        <authorList>
            <person name="Spang A."/>
            <person name="Saw J.H."/>
            <person name="Jorgensen S.L."/>
            <person name="Zaremba-Niedzwiedzka K."/>
            <person name="Martijn J."/>
            <person name="Lind A.E."/>
            <person name="van Eijk R."/>
            <person name="Schleper C."/>
            <person name="Guy L."/>
            <person name="Ettema T.J."/>
        </authorList>
    </citation>
    <scope>NUCLEOTIDE SEQUENCE</scope>
</reference>
<protein>
    <submittedName>
        <fullName evidence="1">Uncharacterized protein</fullName>
    </submittedName>
</protein>
<comment type="caution">
    <text evidence="1">The sequence shown here is derived from an EMBL/GenBank/DDBJ whole genome shotgun (WGS) entry which is preliminary data.</text>
</comment>